<sequence>MKKTILAASFALATAAFAQHGPVAPGARTIMLAHNAYPDHGKYADRLDQALASGHPFAVEEDLAWTDGQSLLIHGSKNASGGDPTLDSYFFPKVTPVMERALKEGKKADWPLITLYLDIKNDPPEHLAVINQVLDKYSAWLTTAGKTDDILRVSPLDVKPMMVLVEDKQNDINKQRAFYDDVPVGGRIRVFGSMPKLDPNPGKAVAKQEAIDRQASVNVDDLILGRADNYHRWIGFDWAYIEKGGEANAGEWTEEKEKRLKDFVNYGHKLGYLVSVYCLDGYTAEQNQGWDADYNFGSRDAAMIRWKAAVKAKADFISTDHYQQLATMIASAK</sequence>
<accession>A0ABW1EDC0</accession>
<evidence type="ECO:0000313" key="3">
    <source>
        <dbReference type="Proteomes" id="UP001596091"/>
    </source>
</evidence>
<name>A0ABW1EDC0_9BACT</name>
<feature type="chain" id="PRO_5045653629" description="Glycerophosphodiester phosphodiesterase" evidence="1">
    <location>
        <begin position="19"/>
        <end position="333"/>
    </location>
</feature>
<evidence type="ECO:0000313" key="2">
    <source>
        <dbReference type="EMBL" id="MFC5861827.1"/>
    </source>
</evidence>
<evidence type="ECO:0008006" key="4">
    <source>
        <dbReference type="Google" id="ProtNLM"/>
    </source>
</evidence>
<keyword evidence="1" id="KW-0732">Signal</keyword>
<dbReference type="RefSeq" id="WP_263337505.1">
    <property type="nucleotide sequence ID" value="NZ_JAGSYH010000004.1"/>
</dbReference>
<comment type="caution">
    <text evidence="2">The sequence shown here is derived from an EMBL/GenBank/DDBJ whole genome shotgun (WGS) entry which is preliminary data.</text>
</comment>
<organism evidence="2 3">
    <name type="scientific">Acidicapsa dinghuensis</name>
    <dbReference type="NCBI Taxonomy" id="2218256"/>
    <lineage>
        <taxon>Bacteria</taxon>
        <taxon>Pseudomonadati</taxon>
        <taxon>Acidobacteriota</taxon>
        <taxon>Terriglobia</taxon>
        <taxon>Terriglobales</taxon>
        <taxon>Acidobacteriaceae</taxon>
        <taxon>Acidicapsa</taxon>
    </lineage>
</organism>
<feature type="signal peptide" evidence="1">
    <location>
        <begin position="1"/>
        <end position="18"/>
    </location>
</feature>
<gene>
    <name evidence="2" type="ORF">ACFPT7_05950</name>
</gene>
<dbReference type="EMBL" id="JBHSPH010000002">
    <property type="protein sequence ID" value="MFC5861827.1"/>
    <property type="molecule type" value="Genomic_DNA"/>
</dbReference>
<proteinExistence type="predicted"/>
<keyword evidence="3" id="KW-1185">Reference proteome</keyword>
<reference evidence="3" key="1">
    <citation type="journal article" date="2019" name="Int. J. Syst. Evol. Microbiol.">
        <title>The Global Catalogue of Microorganisms (GCM) 10K type strain sequencing project: providing services to taxonomists for standard genome sequencing and annotation.</title>
        <authorList>
            <consortium name="The Broad Institute Genomics Platform"/>
            <consortium name="The Broad Institute Genome Sequencing Center for Infectious Disease"/>
            <person name="Wu L."/>
            <person name="Ma J."/>
        </authorList>
    </citation>
    <scope>NUCLEOTIDE SEQUENCE [LARGE SCALE GENOMIC DNA]</scope>
    <source>
        <strain evidence="3">JCM 4087</strain>
    </source>
</reference>
<evidence type="ECO:0000256" key="1">
    <source>
        <dbReference type="SAM" id="SignalP"/>
    </source>
</evidence>
<protein>
    <recommendedName>
        <fullName evidence="4">Glycerophosphodiester phosphodiesterase</fullName>
    </recommendedName>
</protein>
<dbReference type="Proteomes" id="UP001596091">
    <property type="component" value="Unassembled WGS sequence"/>
</dbReference>